<evidence type="ECO:0000313" key="2">
    <source>
        <dbReference type="Proteomes" id="UP000326169"/>
    </source>
</evidence>
<accession>A0A5M3T2V7</accession>
<proteinExistence type="predicted"/>
<comment type="caution">
    <text evidence="1">The sequence shown here is derived from an EMBL/GenBank/DDBJ whole genome shotgun (WGS) entry which is preliminary data.</text>
</comment>
<dbReference type="GeneID" id="301681727"/>
<evidence type="ECO:0000313" key="1">
    <source>
        <dbReference type="EMBL" id="GCE92765.1"/>
    </source>
</evidence>
<dbReference type="EMBL" id="BIMW01000037">
    <property type="protein sequence ID" value="GCE92765.1"/>
    <property type="molecule type" value="Genomic_DNA"/>
</dbReference>
<keyword evidence="2" id="KW-1185">Reference proteome</keyword>
<sequence length="213" mass="23946">MKANYNMFKKIILLKLSLVGTIWLLQQTTHAGSIGPIARLITSNSLYECQTDGAFEIILGNSNIWHTSGLFSMICLNTDDTAHWILQSTIDCEAGACSSALLTDFFGFHYYNVGSTVNRTQVPTAILGKNCQLQPNRSEQRSGWLCEQLITQDAMTITTRGENERMHIRDFLNRYSLETFQIISSSIIPADAEQANLLRTSRQKCYGSSQFCR</sequence>
<gene>
    <name evidence="1" type="ORF">NIES46_08060</name>
</gene>
<name>A0A5M3T2V7_LIMPL</name>
<reference evidence="1 2" key="1">
    <citation type="journal article" date="2019" name="J Genomics">
        <title>The Draft Genome of a Hydrogen-producing Cyanobacterium, Arthrospira platensis NIES-46.</title>
        <authorList>
            <person name="Suzuki S."/>
            <person name="Yamaguchi H."/>
            <person name="Kawachi M."/>
        </authorList>
    </citation>
    <scope>NUCLEOTIDE SEQUENCE [LARGE SCALE GENOMIC DNA]</scope>
    <source>
        <strain evidence="1 2">NIES-46</strain>
    </source>
</reference>
<dbReference type="RefSeq" id="WP_014276040.1">
    <property type="nucleotide sequence ID" value="NZ_BIMW01000037.1"/>
</dbReference>
<dbReference type="Proteomes" id="UP000326169">
    <property type="component" value="Unassembled WGS sequence"/>
</dbReference>
<organism evidence="1 2">
    <name type="scientific">Limnospira platensis NIES-46</name>
    <dbReference type="NCBI Taxonomy" id="1236695"/>
    <lineage>
        <taxon>Bacteria</taxon>
        <taxon>Bacillati</taxon>
        <taxon>Cyanobacteriota</taxon>
        <taxon>Cyanophyceae</taxon>
        <taxon>Oscillatoriophycideae</taxon>
        <taxon>Oscillatoriales</taxon>
        <taxon>Sirenicapillariaceae</taxon>
        <taxon>Limnospira</taxon>
    </lineage>
</organism>
<protein>
    <submittedName>
        <fullName evidence="1">Uncharacterized protein</fullName>
    </submittedName>
</protein>